<accession>A0A8K1FIY1</accession>
<evidence type="ECO:0000256" key="6">
    <source>
        <dbReference type="RuleBase" id="RU368066"/>
    </source>
</evidence>
<feature type="transmembrane region" description="Helical" evidence="6">
    <location>
        <begin position="141"/>
        <end position="162"/>
    </location>
</feature>
<dbReference type="Proteomes" id="UP000794436">
    <property type="component" value="Unassembled WGS sequence"/>
</dbReference>
<keyword evidence="4 6" id="KW-1133">Transmembrane helix</keyword>
<evidence type="ECO:0000256" key="1">
    <source>
        <dbReference type="ARBA" id="ARBA00004141"/>
    </source>
</evidence>
<comment type="function">
    <text evidence="6">Choline transporter.</text>
</comment>
<comment type="similarity">
    <text evidence="2 6">Belongs to the CTL (choline transporter-like) family.</text>
</comment>
<dbReference type="Pfam" id="PF04515">
    <property type="entry name" value="Choline_transpo"/>
    <property type="match status" value="1"/>
</dbReference>
<feature type="transmembrane region" description="Helical" evidence="6">
    <location>
        <begin position="485"/>
        <end position="518"/>
    </location>
</feature>
<dbReference type="PANTHER" id="PTHR12385:SF4">
    <property type="entry name" value="PROTEIN PNS1"/>
    <property type="match status" value="1"/>
</dbReference>
<keyword evidence="9" id="KW-1185">Reference proteome</keyword>
<dbReference type="AlphaFoldDB" id="A0A8K1FIY1"/>
<dbReference type="GO" id="GO:0005886">
    <property type="term" value="C:plasma membrane"/>
    <property type="evidence" value="ECO:0007669"/>
    <property type="project" value="UniProtKB-SubCell"/>
</dbReference>
<evidence type="ECO:0000256" key="4">
    <source>
        <dbReference type="ARBA" id="ARBA00022989"/>
    </source>
</evidence>
<evidence type="ECO:0000256" key="7">
    <source>
        <dbReference type="SAM" id="MobiDB-lite"/>
    </source>
</evidence>
<keyword evidence="3 6" id="KW-0812">Transmembrane</keyword>
<feature type="transmembrane region" description="Helical" evidence="6">
    <location>
        <begin position="196"/>
        <end position="214"/>
    </location>
</feature>
<reference evidence="8" key="1">
    <citation type="submission" date="2019-03" db="EMBL/GenBank/DDBJ databases">
        <title>Long read genome sequence of the mycoparasitic Pythium oligandrum ATCC 38472 isolated from sugarbeet rhizosphere.</title>
        <authorList>
            <person name="Gaulin E."/>
        </authorList>
    </citation>
    <scope>NUCLEOTIDE SEQUENCE</scope>
    <source>
        <strain evidence="8">ATCC 38472_TT</strain>
    </source>
</reference>
<feature type="region of interest" description="Disordered" evidence="7">
    <location>
        <begin position="1"/>
        <end position="46"/>
    </location>
</feature>
<evidence type="ECO:0000313" key="9">
    <source>
        <dbReference type="Proteomes" id="UP000794436"/>
    </source>
</evidence>
<feature type="transmembrane region" description="Helical" evidence="6">
    <location>
        <begin position="169"/>
        <end position="190"/>
    </location>
</feature>
<evidence type="ECO:0000256" key="2">
    <source>
        <dbReference type="ARBA" id="ARBA00007168"/>
    </source>
</evidence>
<feature type="transmembrane region" description="Helical" evidence="6">
    <location>
        <begin position="221"/>
        <end position="237"/>
    </location>
</feature>
<keyword evidence="5 6" id="KW-0472">Membrane</keyword>
<dbReference type="GO" id="GO:0022857">
    <property type="term" value="F:transmembrane transporter activity"/>
    <property type="evidence" value="ECO:0007669"/>
    <property type="project" value="UniProtKB-UniRule"/>
</dbReference>
<comment type="caution">
    <text evidence="8">The sequence shown here is derived from an EMBL/GenBank/DDBJ whole genome shotgun (WGS) entry which is preliminary data.</text>
</comment>
<name>A0A8K1FIY1_PYTOL</name>
<gene>
    <name evidence="8" type="ORF">Poli38472_000250</name>
</gene>
<protein>
    <recommendedName>
        <fullName evidence="6">Choline transporter-like protein</fullName>
    </recommendedName>
</protein>
<feature type="transmembrane region" description="Helical" evidence="6">
    <location>
        <begin position="367"/>
        <end position="390"/>
    </location>
</feature>
<feature type="transmembrane region" description="Helical" evidence="6">
    <location>
        <begin position="243"/>
        <end position="267"/>
    </location>
</feature>
<organism evidence="8 9">
    <name type="scientific">Pythium oligandrum</name>
    <name type="common">Mycoparasitic fungus</name>
    <dbReference type="NCBI Taxonomy" id="41045"/>
    <lineage>
        <taxon>Eukaryota</taxon>
        <taxon>Sar</taxon>
        <taxon>Stramenopiles</taxon>
        <taxon>Oomycota</taxon>
        <taxon>Peronosporomycetes</taxon>
        <taxon>Pythiales</taxon>
        <taxon>Pythiaceae</taxon>
        <taxon>Pythium</taxon>
    </lineage>
</organism>
<feature type="transmembrane region" description="Helical" evidence="6">
    <location>
        <begin position="279"/>
        <end position="309"/>
    </location>
</feature>
<dbReference type="InterPro" id="IPR007603">
    <property type="entry name" value="Choline_transptr-like"/>
</dbReference>
<dbReference type="PANTHER" id="PTHR12385">
    <property type="entry name" value="CHOLINE TRANSPORTER-LIKE (SLC FAMILY 44)"/>
    <property type="match status" value="1"/>
</dbReference>
<feature type="transmembrane region" description="Helical" evidence="6">
    <location>
        <begin position="459"/>
        <end position="479"/>
    </location>
</feature>
<dbReference type="EMBL" id="SPLM01000108">
    <property type="protein sequence ID" value="TMW60208.1"/>
    <property type="molecule type" value="Genomic_DNA"/>
</dbReference>
<comment type="subcellular location">
    <subcellularLocation>
        <location evidence="6">Cell membrane</location>
        <topology evidence="6">Multi-pass membrane protein</topology>
    </subcellularLocation>
    <subcellularLocation>
        <location evidence="1">Membrane</location>
        <topology evidence="1">Multi-pass membrane protein</topology>
    </subcellularLocation>
</comment>
<evidence type="ECO:0000256" key="5">
    <source>
        <dbReference type="ARBA" id="ARBA00023136"/>
    </source>
</evidence>
<proteinExistence type="inferred from homology"/>
<evidence type="ECO:0000256" key="3">
    <source>
        <dbReference type="ARBA" id="ARBA00022692"/>
    </source>
</evidence>
<feature type="transmembrane region" description="Helical" evidence="6">
    <location>
        <begin position="80"/>
        <end position="100"/>
    </location>
</feature>
<dbReference type="OrthoDB" id="44736at2759"/>
<sequence length="559" mass="62923">MQATTDDENAPREHVLSPQEDDEPMEDLVLSPMSHGSEDHDDDVEHSASRLIPLAMTDASSSSSSRPLPSLNAPFTYRDVHFVGIYIFHVLLMLLATSYIRADVPDEEQDRVNGVVKTDTDEQLDLVDETVQEMNASAIAIQLRSLCVVNVLFSFGWLLIYLFNSKTRFIQGSCAFSIIGLSIFAFVLFAVENNGAALFVALLATATAVFDIVWIKRTKNGFDFVAVLFELIVDFLVKHPSLAYVTIGTLVAYTLWACWICTSLGFVGNGASPWQFSMLFLYLHFYWTSNIFKNILTFVVSGATIIWYYKDDSSDLSPQTLSDHPDSPSDEVESEYAHESASIYPWKRTMERKVVLHYVRGALTSSFGSICIGSLLCPLAHVFWNVVRWARRDESVLSRRFVSLRSETVEHFIRTYHKYSFVHVAGYGKPFYVAANDSWKFIESQGVEAIVDDDLTSRLLLLGANGWASIMSALCVPAFSNTHHVVFFTMASFVLCYTTISIAMQVMAAVIKTLFVCFAENPNRLSQLHPLIYHRFARLAELKSFRDHKAPPSFGRHAF</sequence>
<evidence type="ECO:0000313" key="8">
    <source>
        <dbReference type="EMBL" id="TMW60208.1"/>
    </source>
</evidence>